<feature type="chain" id="PRO_5037297773" evidence="3">
    <location>
        <begin position="29"/>
        <end position="408"/>
    </location>
</feature>
<accession>A0A914IC24</accession>
<dbReference type="Proteomes" id="UP000887572">
    <property type="component" value="Unplaced"/>
</dbReference>
<evidence type="ECO:0000256" key="3">
    <source>
        <dbReference type="SAM" id="SignalP"/>
    </source>
</evidence>
<evidence type="ECO:0000313" key="4">
    <source>
        <dbReference type="Proteomes" id="UP000887572"/>
    </source>
</evidence>
<dbReference type="AlphaFoldDB" id="A0A914IC24"/>
<keyword evidence="4" id="KW-1185">Reference proteome</keyword>
<evidence type="ECO:0000313" key="5">
    <source>
        <dbReference type="WBParaSite" id="Gr19_v10_g9223.t1"/>
    </source>
</evidence>
<feature type="signal peptide" evidence="3">
    <location>
        <begin position="1"/>
        <end position="28"/>
    </location>
</feature>
<evidence type="ECO:0000256" key="1">
    <source>
        <dbReference type="SAM" id="Coils"/>
    </source>
</evidence>
<keyword evidence="3" id="KW-0732">Signal</keyword>
<proteinExistence type="predicted"/>
<feature type="region of interest" description="Disordered" evidence="2">
    <location>
        <begin position="121"/>
        <end position="159"/>
    </location>
</feature>
<reference evidence="5" key="1">
    <citation type="submission" date="2022-11" db="UniProtKB">
        <authorList>
            <consortium name="WormBaseParasite"/>
        </authorList>
    </citation>
    <scope>IDENTIFICATION</scope>
</reference>
<organism evidence="4 5">
    <name type="scientific">Globodera rostochiensis</name>
    <name type="common">Golden nematode worm</name>
    <name type="synonym">Heterodera rostochiensis</name>
    <dbReference type="NCBI Taxonomy" id="31243"/>
    <lineage>
        <taxon>Eukaryota</taxon>
        <taxon>Metazoa</taxon>
        <taxon>Ecdysozoa</taxon>
        <taxon>Nematoda</taxon>
        <taxon>Chromadorea</taxon>
        <taxon>Rhabditida</taxon>
        <taxon>Tylenchina</taxon>
        <taxon>Tylenchomorpha</taxon>
        <taxon>Tylenchoidea</taxon>
        <taxon>Heteroderidae</taxon>
        <taxon>Heteroderinae</taxon>
        <taxon>Globodera</taxon>
    </lineage>
</organism>
<name>A0A914IC24_GLORO</name>
<sequence length="408" mass="46466">MTTKKILTIKFFSTILLVYQPSTYTVLATSGEKIPQIFQEDPAGGNNDNEIEDDIEKAQMFRSKTIRDLTNEEISELVGMLRKSDFLRFNMKANESKEVGTHINKVKKQLLRIPNIKAQRIVPQPIDDDQDTSNDEQSPEHIMQGPPFDRSPQPQSSDDEAEAMLFFGKDHAKWRRWKANKIGLANIIGTLRISIDRWANEVKTNKQIKIATKNEWDTIRQNRIEKLVVTLLNSREASTSETPQNGDNGKKLVRGGPYINAALYSPEVIEQLEKQGKKILLTKKYDLVAHAKAIAEAKQNLAKYDKQMLDLAKLEAQFDALSFTKSAKASTKKQRKAKGNQKQQIAQKMIRQIQAINGVLNCLYVNVAEMVESGFTEEKKKLSKTFIYTLRKMQSDDNGEEEQTDDDE</sequence>
<protein>
    <submittedName>
        <fullName evidence="5">Uncharacterized protein</fullName>
    </submittedName>
</protein>
<evidence type="ECO:0000256" key="2">
    <source>
        <dbReference type="SAM" id="MobiDB-lite"/>
    </source>
</evidence>
<keyword evidence="1" id="KW-0175">Coiled coil</keyword>
<feature type="coiled-coil region" evidence="1">
    <location>
        <begin position="287"/>
        <end position="314"/>
    </location>
</feature>
<dbReference type="WBParaSite" id="Gr19_v10_g9223.t1">
    <property type="protein sequence ID" value="Gr19_v10_g9223.t1"/>
    <property type="gene ID" value="Gr19_v10_g9223"/>
</dbReference>